<evidence type="ECO:0000313" key="2">
    <source>
        <dbReference type="EMBL" id="PIN00908.1"/>
    </source>
</evidence>
<dbReference type="InterPro" id="IPR012337">
    <property type="entry name" value="RNaseH-like_sf"/>
</dbReference>
<dbReference type="Proteomes" id="UP000231279">
    <property type="component" value="Unassembled WGS sequence"/>
</dbReference>
<dbReference type="Pfam" id="PF13456">
    <property type="entry name" value="RVT_3"/>
    <property type="match status" value="1"/>
</dbReference>
<dbReference type="AlphaFoldDB" id="A0A2G9G6H6"/>
<dbReference type="SUPFAM" id="SSF53098">
    <property type="entry name" value="Ribonuclease H-like"/>
    <property type="match status" value="1"/>
</dbReference>
<dbReference type="InterPro" id="IPR002156">
    <property type="entry name" value="RNaseH_domain"/>
</dbReference>
<proteinExistence type="predicted"/>
<evidence type="ECO:0000313" key="3">
    <source>
        <dbReference type="Proteomes" id="UP000231279"/>
    </source>
</evidence>
<dbReference type="GO" id="GO:0004523">
    <property type="term" value="F:RNA-DNA hybrid ribonuclease activity"/>
    <property type="evidence" value="ECO:0007669"/>
    <property type="project" value="InterPro"/>
</dbReference>
<organism evidence="2 3">
    <name type="scientific">Handroanthus impetiginosus</name>
    <dbReference type="NCBI Taxonomy" id="429701"/>
    <lineage>
        <taxon>Eukaryota</taxon>
        <taxon>Viridiplantae</taxon>
        <taxon>Streptophyta</taxon>
        <taxon>Embryophyta</taxon>
        <taxon>Tracheophyta</taxon>
        <taxon>Spermatophyta</taxon>
        <taxon>Magnoliopsida</taxon>
        <taxon>eudicotyledons</taxon>
        <taxon>Gunneridae</taxon>
        <taxon>Pentapetalae</taxon>
        <taxon>asterids</taxon>
        <taxon>lamiids</taxon>
        <taxon>Lamiales</taxon>
        <taxon>Bignoniaceae</taxon>
        <taxon>Crescentiina</taxon>
        <taxon>Tabebuia alliance</taxon>
        <taxon>Handroanthus</taxon>
    </lineage>
</organism>
<dbReference type="InterPro" id="IPR036397">
    <property type="entry name" value="RNaseH_sf"/>
</dbReference>
<dbReference type="OrthoDB" id="1731256at2759"/>
<comment type="caution">
    <text evidence="2">The sequence shown here is derived from an EMBL/GenBank/DDBJ whole genome shotgun (WGS) entry which is preliminary data.</text>
</comment>
<feature type="domain" description="RNase H type-1" evidence="1">
    <location>
        <begin position="73"/>
        <end position="144"/>
    </location>
</feature>
<name>A0A2G9G6H6_9LAMI</name>
<dbReference type="Gene3D" id="3.30.420.10">
    <property type="entry name" value="Ribonuclease H-like superfamily/Ribonuclease H"/>
    <property type="match status" value="1"/>
</dbReference>
<reference evidence="3" key="1">
    <citation type="journal article" date="2018" name="Gigascience">
        <title>Genome assembly of the Pink Ipe (Handroanthus impetiginosus, Bignoniaceae), a highly valued, ecologically keystone Neotropical timber forest tree.</title>
        <authorList>
            <person name="Silva-Junior O.B."/>
            <person name="Grattapaglia D."/>
            <person name="Novaes E."/>
            <person name="Collevatti R.G."/>
        </authorList>
    </citation>
    <scope>NUCLEOTIDE SEQUENCE [LARGE SCALE GENOMIC DNA]</scope>
    <source>
        <strain evidence="3">cv. UFG-1</strain>
    </source>
</reference>
<evidence type="ECO:0000259" key="1">
    <source>
        <dbReference type="Pfam" id="PF13456"/>
    </source>
</evidence>
<sequence length="157" mass="17637">MEEQIIVAENVYKSENSEAKLEEDEEDFRSCCEDEDELNEREESVKVDSDINLDEYSVKLYFKGVSVAGPGDSGSRISGIGVVMERPGNPSPMQVQKRLDFYVEDSVADYLALLDGLSVAIQNNIRRVFAFTDSELLHSQRKERTIIVVTLLVMGPP</sequence>
<protein>
    <recommendedName>
        <fullName evidence="1">RNase H type-1 domain-containing protein</fullName>
    </recommendedName>
</protein>
<keyword evidence="3" id="KW-1185">Reference proteome</keyword>
<dbReference type="GO" id="GO:0003676">
    <property type="term" value="F:nucleic acid binding"/>
    <property type="evidence" value="ECO:0007669"/>
    <property type="project" value="InterPro"/>
</dbReference>
<dbReference type="EMBL" id="NKXS01006692">
    <property type="protein sequence ID" value="PIN00908.1"/>
    <property type="molecule type" value="Genomic_DNA"/>
</dbReference>
<gene>
    <name evidence="2" type="ORF">CDL12_26587</name>
</gene>
<accession>A0A2G9G6H6</accession>
<dbReference type="STRING" id="429701.A0A2G9G6H6"/>